<dbReference type="OMA" id="HIHRSQW"/>
<dbReference type="GO" id="GO:0003677">
    <property type="term" value="F:DNA binding"/>
    <property type="evidence" value="ECO:0007669"/>
    <property type="project" value="UniProtKB-KW"/>
</dbReference>
<dbReference type="GO" id="GO:0006351">
    <property type="term" value="P:DNA-templated transcription"/>
    <property type="evidence" value="ECO:0007669"/>
    <property type="project" value="InterPro"/>
</dbReference>
<dbReference type="SMART" id="SM00906">
    <property type="entry name" value="Fungal_trans"/>
    <property type="match status" value="1"/>
</dbReference>
<dbReference type="PROSITE" id="PS50048">
    <property type="entry name" value="ZN2_CY6_FUNGAL_2"/>
    <property type="match status" value="1"/>
</dbReference>
<evidence type="ECO:0000256" key="2">
    <source>
        <dbReference type="ARBA" id="ARBA00023015"/>
    </source>
</evidence>
<evidence type="ECO:0000256" key="1">
    <source>
        <dbReference type="ARBA" id="ARBA00022723"/>
    </source>
</evidence>
<dbReference type="PANTHER" id="PTHR31668">
    <property type="entry name" value="GLUCOSE TRANSPORT TRANSCRIPTION REGULATOR RGT1-RELATED-RELATED"/>
    <property type="match status" value="1"/>
</dbReference>
<dbReference type="PANTHER" id="PTHR31668:SF10">
    <property type="entry name" value="ZN(II)2CYS6 TRANSCRIPTION FACTOR (EUROFUNG)"/>
    <property type="match status" value="1"/>
</dbReference>
<dbReference type="InterPro" id="IPR007219">
    <property type="entry name" value="XnlR_reg_dom"/>
</dbReference>
<dbReference type="GO" id="GO:0008270">
    <property type="term" value="F:zinc ion binding"/>
    <property type="evidence" value="ECO:0007669"/>
    <property type="project" value="InterPro"/>
</dbReference>
<dbReference type="CDD" id="cd12148">
    <property type="entry name" value="fungal_TF_MHR"/>
    <property type="match status" value="1"/>
</dbReference>
<keyword evidence="9" id="KW-1185">Reference proteome</keyword>
<dbReference type="InterPro" id="IPR050797">
    <property type="entry name" value="Carb_Metab_Trans_Reg"/>
</dbReference>
<dbReference type="Pfam" id="PF00172">
    <property type="entry name" value="Zn_clus"/>
    <property type="match status" value="1"/>
</dbReference>
<dbReference type="InterPro" id="IPR036864">
    <property type="entry name" value="Zn2-C6_fun-type_DNA-bd_sf"/>
</dbReference>
<dbReference type="GO" id="GO:0005634">
    <property type="term" value="C:nucleus"/>
    <property type="evidence" value="ECO:0007669"/>
    <property type="project" value="TreeGrafter"/>
</dbReference>
<dbReference type="OrthoDB" id="3034343at2759"/>
<keyword evidence="4" id="KW-0804">Transcription</keyword>
<feature type="compositionally biased region" description="Polar residues" evidence="6">
    <location>
        <begin position="118"/>
        <end position="131"/>
    </location>
</feature>
<keyword evidence="3" id="KW-0238">DNA-binding</keyword>
<organism evidence="8 9">
    <name type="scientific">Talaromyces islandicus</name>
    <name type="common">Penicillium islandicum</name>
    <dbReference type="NCBI Taxonomy" id="28573"/>
    <lineage>
        <taxon>Eukaryota</taxon>
        <taxon>Fungi</taxon>
        <taxon>Dikarya</taxon>
        <taxon>Ascomycota</taxon>
        <taxon>Pezizomycotina</taxon>
        <taxon>Eurotiomycetes</taxon>
        <taxon>Eurotiomycetidae</taxon>
        <taxon>Eurotiales</taxon>
        <taxon>Trichocomaceae</taxon>
        <taxon>Talaromyces</taxon>
        <taxon>Talaromyces sect. Islandici</taxon>
    </lineage>
</organism>
<dbReference type="CDD" id="cd00067">
    <property type="entry name" value="GAL4"/>
    <property type="match status" value="1"/>
</dbReference>
<dbReference type="Proteomes" id="UP000054383">
    <property type="component" value="Unassembled WGS sequence"/>
</dbReference>
<dbReference type="GO" id="GO:0000981">
    <property type="term" value="F:DNA-binding transcription factor activity, RNA polymerase II-specific"/>
    <property type="evidence" value="ECO:0007669"/>
    <property type="project" value="InterPro"/>
</dbReference>
<dbReference type="GO" id="GO:0001080">
    <property type="term" value="P:nitrogen catabolite activation of transcription from RNA polymerase II promoter"/>
    <property type="evidence" value="ECO:0007669"/>
    <property type="project" value="TreeGrafter"/>
</dbReference>
<keyword evidence="5" id="KW-0539">Nucleus</keyword>
<feature type="region of interest" description="Disordered" evidence="6">
    <location>
        <begin position="605"/>
        <end position="632"/>
    </location>
</feature>
<dbReference type="STRING" id="28573.A0A0U1LUH1"/>
<feature type="compositionally biased region" description="Low complexity" evidence="6">
    <location>
        <begin position="65"/>
        <end position="76"/>
    </location>
</feature>
<evidence type="ECO:0000256" key="6">
    <source>
        <dbReference type="SAM" id="MobiDB-lite"/>
    </source>
</evidence>
<proteinExistence type="predicted"/>
<dbReference type="SUPFAM" id="SSF57701">
    <property type="entry name" value="Zn2/Cys6 DNA-binding domain"/>
    <property type="match status" value="1"/>
</dbReference>
<evidence type="ECO:0000313" key="8">
    <source>
        <dbReference type="EMBL" id="CRG86446.1"/>
    </source>
</evidence>
<dbReference type="EMBL" id="CVMT01000002">
    <property type="protein sequence ID" value="CRG86446.1"/>
    <property type="molecule type" value="Genomic_DNA"/>
</dbReference>
<reference evidence="8 9" key="1">
    <citation type="submission" date="2015-04" db="EMBL/GenBank/DDBJ databases">
        <authorList>
            <person name="Syromyatnikov M.Y."/>
            <person name="Popov V.N."/>
        </authorList>
    </citation>
    <scope>NUCLEOTIDE SEQUENCE [LARGE SCALE GENOMIC DNA]</scope>
    <source>
        <strain evidence="8">WF-38-12</strain>
    </source>
</reference>
<keyword evidence="2" id="KW-0805">Transcription regulation</keyword>
<evidence type="ECO:0000313" key="9">
    <source>
        <dbReference type="Proteomes" id="UP000054383"/>
    </source>
</evidence>
<accession>A0A0U1LUH1</accession>
<evidence type="ECO:0000256" key="3">
    <source>
        <dbReference type="ARBA" id="ARBA00023125"/>
    </source>
</evidence>
<evidence type="ECO:0000259" key="7">
    <source>
        <dbReference type="PROSITE" id="PS50048"/>
    </source>
</evidence>
<sequence length="693" mass="78143">MPEPNVTPDSAAPSPIRPYRSHKIPACDFCRRRKSRCTQDLVDQPCLLCRMHGAACSTAKRGLGDASPRADTPTTTTRRRRVSRKASQNTDKHQSRLSRTAAARHSPVEEEQLRPAPQVSTANDTNNQSSHIVGPAMARDAQVLQRYMSPVYDTAVSYARPNPYSVYSHDPRDPVVYMKVPRQRNIVPSGNGTAGFKQFESMEKIIEPLGPELCHVYFENIHPPFPILDENTVLEAYRQDGLPHTLVCEIYAVSLILWKTSRKIASSGRPPPDIRYMWNLAVSAMNDDFSAPDFSTVLACILDLLGRPITSITYNAVNIGRVVALSQSLGLNRNPLKWDLEFRQKSLRIRTWWGILIHDQWASLSHGTPPHIHRSQWDVPLPDSGSLLINNAFTDGFVADARAQGGRSFIALCELTVVLGGILSLLYTLEDQTREQAFRALRRHEMALDQWEEGLPPWLCPGSLSFKRKAAGALNLHLCYLVVRMCLCRIGLLELHRSDDTDIKEDRLYYQARCRKTARAVIDFVTSLKKSEVDVFWLPYTAYHFTSAATLILRCALEAEDTDTAQEMKNEVSWDLADICLGHCEAVVEKLSDSHCLETWRRIPHGGQQQQVEEDSASRNMPAQSSHEGPSEQMDGIFEPLNQHVNEPGAESAQTLFQDLMGYNSTPGTIIDNPMFPDLWQLPYLDEYSYRNF</sequence>
<dbReference type="AlphaFoldDB" id="A0A0U1LUH1"/>
<gene>
    <name evidence="8" type="ORF">PISL3812_03452</name>
</gene>
<protein>
    <submittedName>
        <fullName evidence="8">Putative transcriptional regulatory protein C777,02</fullName>
    </submittedName>
</protein>
<dbReference type="Pfam" id="PF04082">
    <property type="entry name" value="Fungal_trans"/>
    <property type="match status" value="1"/>
</dbReference>
<dbReference type="SMART" id="SM00066">
    <property type="entry name" value="GAL4"/>
    <property type="match status" value="1"/>
</dbReference>
<feature type="domain" description="Zn(2)-C6 fungal-type" evidence="7">
    <location>
        <begin position="26"/>
        <end position="58"/>
    </location>
</feature>
<dbReference type="PROSITE" id="PS00463">
    <property type="entry name" value="ZN2_CY6_FUNGAL_1"/>
    <property type="match status" value="1"/>
</dbReference>
<evidence type="ECO:0000256" key="4">
    <source>
        <dbReference type="ARBA" id="ARBA00023163"/>
    </source>
</evidence>
<keyword evidence="1" id="KW-0479">Metal-binding</keyword>
<evidence type="ECO:0000256" key="5">
    <source>
        <dbReference type="ARBA" id="ARBA00023242"/>
    </source>
</evidence>
<feature type="region of interest" description="Disordered" evidence="6">
    <location>
        <begin position="58"/>
        <end position="131"/>
    </location>
</feature>
<name>A0A0U1LUH1_TALIS</name>
<feature type="compositionally biased region" description="Polar residues" evidence="6">
    <location>
        <begin position="618"/>
        <end position="628"/>
    </location>
</feature>
<dbReference type="Gene3D" id="4.10.240.10">
    <property type="entry name" value="Zn(2)-C6 fungal-type DNA-binding domain"/>
    <property type="match status" value="1"/>
</dbReference>
<dbReference type="InterPro" id="IPR001138">
    <property type="entry name" value="Zn2Cys6_DnaBD"/>
</dbReference>